<evidence type="ECO:0000256" key="4">
    <source>
        <dbReference type="ARBA" id="ARBA00022431"/>
    </source>
</evidence>
<comment type="function">
    <text evidence="7">Self-assembles to form an icosahedral capsid.</text>
</comment>
<evidence type="ECO:0000256" key="1">
    <source>
        <dbReference type="ARBA" id="ARBA00004328"/>
    </source>
</evidence>
<reference evidence="9" key="1">
    <citation type="journal article" date="2021" name="Cell Host Microbe">
        <title>Global genome analysis reveals a vast and dynamic anellovirus landscape within the human virome.</title>
        <authorList>
            <person name="Arze C.A."/>
            <person name="Springer S."/>
            <person name="Dudas G."/>
            <person name="Patel S."/>
            <person name="Bhattacharyya A."/>
            <person name="Swaminathan H."/>
            <person name="Brugnara C."/>
            <person name="Delagrave S."/>
            <person name="Ong T."/>
            <person name="Kahvejian A."/>
            <person name="Echelard Y."/>
            <person name="Weinstein E.G."/>
            <person name="Hajjar R.J."/>
            <person name="Andersen K.G."/>
            <person name="Yozwiak N.L."/>
        </authorList>
    </citation>
    <scope>NUCLEOTIDE SEQUENCE</scope>
    <source>
        <strain evidence="9">TF1YBNFPH</strain>
    </source>
</reference>
<keyword evidence="6 7" id="KW-0946">Virion</keyword>
<dbReference type="EMBL" id="OK574432">
    <property type="protein sequence ID" value="UHS18430.1"/>
    <property type="molecule type" value="Genomic_DNA"/>
</dbReference>
<keyword evidence="4 7" id="KW-1140">T=1 icosahedral capsid protein</keyword>
<evidence type="ECO:0000256" key="3">
    <source>
        <dbReference type="ARBA" id="ARBA00018091"/>
    </source>
</evidence>
<evidence type="ECO:0000313" key="9">
    <source>
        <dbReference type="EMBL" id="UHS18430.1"/>
    </source>
</evidence>
<name>A0A8K1XYV7_9VIRU</name>
<proteinExistence type="inferred from homology"/>
<comment type="subcellular location">
    <subcellularLocation>
        <location evidence="1 7">Virion</location>
    </subcellularLocation>
</comment>
<feature type="compositionally biased region" description="Basic and acidic residues" evidence="8">
    <location>
        <begin position="675"/>
        <end position="687"/>
    </location>
</feature>
<dbReference type="Pfam" id="PF02956">
    <property type="entry name" value="TT_ORF1"/>
    <property type="match status" value="1"/>
</dbReference>
<organism evidence="9">
    <name type="scientific">Alphatorquevirus sp</name>
    <dbReference type="NCBI Taxonomy" id="2809145"/>
    <lineage>
        <taxon>Viruses</taxon>
        <taxon>Monodnaviria</taxon>
        <taxon>Shotokuvirae</taxon>
        <taxon>Commensaviricota</taxon>
        <taxon>Cardeaviricetes</taxon>
        <taxon>Sanitavirales</taxon>
        <taxon>Anelloviridae</taxon>
        <taxon>Alphatorquevirus</taxon>
    </lineage>
</organism>
<accession>A0A8K1XYV7</accession>
<evidence type="ECO:0000256" key="5">
    <source>
        <dbReference type="ARBA" id="ARBA00022561"/>
    </source>
</evidence>
<comment type="similarity">
    <text evidence="2 7">Belongs to the anelloviridae capsid protein family.</text>
</comment>
<keyword evidence="5 7" id="KW-0167">Capsid protein</keyword>
<evidence type="ECO:0000256" key="8">
    <source>
        <dbReference type="SAM" id="MobiDB-lite"/>
    </source>
</evidence>
<dbReference type="InterPro" id="IPR004219">
    <property type="entry name" value="TTvirus_Unk"/>
</dbReference>
<dbReference type="GO" id="GO:0039615">
    <property type="term" value="C:T=1 icosahedral viral capsid"/>
    <property type="evidence" value="ECO:0007669"/>
    <property type="project" value="UniProtKB-UniRule"/>
</dbReference>
<protein>
    <recommendedName>
        <fullName evidence="3 7">Capsid protein</fullName>
    </recommendedName>
</protein>
<evidence type="ECO:0000256" key="2">
    <source>
        <dbReference type="ARBA" id="ARBA00006131"/>
    </source>
</evidence>
<evidence type="ECO:0000256" key="6">
    <source>
        <dbReference type="ARBA" id="ARBA00022844"/>
    </source>
</evidence>
<sequence>MAWWGWWRRRWPRRRWRRWRTRRRRRLPARRPRRPVRRYRRRRVRRRRGWGRYGRRRRRLYKRRYRVRRKRKKLIIKQWQPANIRRCRIRGLLPIVICGHGRSARNYALHSDDTVPQRQNFGGALSTTSFSLKVLYDQHLRFLNRWSSSNDVLDLARYLGCRFTFYRDKKTDYIVQYDISAPYKLDKDSSPSYHPGMLMQTRHKILVPSFDTRPKGRAKISIRLPPPKMFIDKWYSQEDLCTVNLVSLVVSPASFLHPFCPPLTDNPCITFQVLKEFYYPIIGYSSSPEKVKDVFENTLYKHPYYYQQILTDSFIREIQYNPDGTEIKNSITLGTTTVPDMTAYNTWVKTKFKQKNVNVHFNYCTYKPDKEKLETLRKYYFYWETVTTNKCVTVNMIAPSQNWWEYKIGLFSPIFLSPFRTSSLDFPTAYRDVSYNPLNDKGVGNMMWYQYNTKADTQFVASSCKVVLQDKPLWCMAYGYSDFVESTIGEYQDTQLNGFVCVICPYTVPPMYNKDNPQMGYVFYDSSFGNGKWIDGTGFVPLEMQSRWRPELLFQQQVLTDISMSGPFSYKDDVKNTTITMKYRFDFKWGGNMLYQQTIRNPCRGDGQPSDSHRDTRSVQIVDPLTMGPRYAFHQWDWRRGWLSDKALKRMLQKPLDFEAYTKPAKRPRLFPPTDEQHTDGRPRDASTSEEESILTFQEESPPNQEIQVHLRKQLLEQRALRQQLKLMFQQLLKTQAGIQLNPLLFNQA</sequence>
<feature type="region of interest" description="Disordered" evidence="8">
    <location>
        <begin position="663"/>
        <end position="703"/>
    </location>
</feature>
<evidence type="ECO:0000256" key="7">
    <source>
        <dbReference type="RuleBase" id="RU361230"/>
    </source>
</evidence>